<organism evidence="2 3">
    <name type="scientific">Telmatospirillum siberiense</name>
    <dbReference type="NCBI Taxonomy" id="382514"/>
    <lineage>
        <taxon>Bacteria</taxon>
        <taxon>Pseudomonadati</taxon>
        <taxon>Pseudomonadota</taxon>
        <taxon>Alphaproteobacteria</taxon>
        <taxon>Rhodospirillales</taxon>
        <taxon>Rhodospirillaceae</taxon>
        <taxon>Telmatospirillum</taxon>
    </lineage>
</organism>
<sequence>MLLGDIVNVFIGLALTYATLSLVVSAITEAIASIFKWRANTLLAGLKTLLNDPNLTGLARDILNHAAINPRGSGTDVTTATSYALRPSYIPAPQFAAALIDVIQRPPTNPTVNLTLKAAIAGIPDAQLRSLLQGFYERTGGDLESFHAHLATWFDAAMDRLSGDYKRQIQLVSFLIGLAITAALNANTFDITRAFWLQPTLVEQIHMVTPGTPAPQALHDLLNTNFPFGWPKDIFDTLRYKPFDTVFGLLMTAISLLFGAPFWFDLLQRFVQLRGTGPVPDAAITPTPRPQTGSAS</sequence>
<feature type="transmembrane region" description="Helical" evidence="1">
    <location>
        <begin position="6"/>
        <end position="28"/>
    </location>
</feature>
<feature type="transmembrane region" description="Helical" evidence="1">
    <location>
        <begin position="245"/>
        <end position="264"/>
    </location>
</feature>
<dbReference type="OrthoDB" id="6286374at2"/>
<name>A0A2N3PTL2_9PROT</name>
<reference evidence="3" key="1">
    <citation type="submission" date="2017-12" db="EMBL/GenBank/DDBJ databases">
        <title>Draft genome sequence of Telmatospirillum siberiense 26-4b1T, an acidotolerant peatland alphaproteobacterium potentially involved in sulfur cycling.</title>
        <authorList>
            <person name="Hausmann B."/>
            <person name="Pjevac P."/>
            <person name="Schreck K."/>
            <person name="Herbold C.W."/>
            <person name="Daims H."/>
            <person name="Wagner M."/>
            <person name="Pester M."/>
            <person name="Loy A."/>
        </authorList>
    </citation>
    <scope>NUCLEOTIDE SEQUENCE [LARGE SCALE GENOMIC DNA]</scope>
    <source>
        <strain evidence="3">26-4b1</strain>
    </source>
</reference>
<dbReference type="Proteomes" id="UP000233293">
    <property type="component" value="Unassembled WGS sequence"/>
</dbReference>
<keyword evidence="1" id="KW-1133">Transmembrane helix</keyword>
<keyword evidence="3" id="KW-1185">Reference proteome</keyword>
<feature type="transmembrane region" description="Helical" evidence="1">
    <location>
        <begin position="169"/>
        <end position="189"/>
    </location>
</feature>
<keyword evidence="1" id="KW-0812">Transmembrane</keyword>
<evidence type="ECO:0000256" key="1">
    <source>
        <dbReference type="SAM" id="Phobius"/>
    </source>
</evidence>
<comment type="caution">
    <text evidence="2">The sequence shown here is derived from an EMBL/GenBank/DDBJ whole genome shotgun (WGS) entry which is preliminary data.</text>
</comment>
<gene>
    <name evidence="2" type="ORF">CWS72_14690</name>
</gene>
<dbReference type="EMBL" id="PIUM01000017">
    <property type="protein sequence ID" value="PKU23742.1"/>
    <property type="molecule type" value="Genomic_DNA"/>
</dbReference>
<evidence type="ECO:0000313" key="3">
    <source>
        <dbReference type="Proteomes" id="UP000233293"/>
    </source>
</evidence>
<keyword evidence="1" id="KW-0472">Membrane</keyword>
<dbReference type="RefSeq" id="WP_101251378.1">
    <property type="nucleotide sequence ID" value="NZ_PIUM01000017.1"/>
</dbReference>
<accession>A0A2N3PTL2</accession>
<dbReference type="AlphaFoldDB" id="A0A2N3PTL2"/>
<evidence type="ECO:0000313" key="2">
    <source>
        <dbReference type="EMBL" id="PKU23742.1"/>
    </source>
</evidence>
<protein>
    <submittedName>
        <fullName evidence="2">Uncharacterized protein</fullName>
    </submittedName>
</protein>
<proteinExistence type="predicted"/>